<feature type="compositionally biased region" description="Polar residues" evidence="1">
    <location>
        <begin position="7"/>
        <end position="17"/>
    </location>
</feature>
<organism evidence="3 4">
    <name type="scientific">Rickenella mellea</name>
    <dbReference type="NCBI Taxonomy" id="50990"/>
    <lineage>
        <taxon>Eukaryota</taxon>
        <taxon>Fungi</taxon>
        <taxon>Dikarya</taxon>
        <taxon>Basidiomycota</taxon>
        <taxon>Agaricomycotina</taxon>
        <taxon>Agaricomycetes</taxon>
        <taxon>Hymenochaetales</taxon>
        <taxon>Rickenellaceae</taxon>
        <taxon>Rickenella</taxon>
    </lineage>
</organism>
<feature type="region of interest" description="Disordered" evidence="1">
    <location>
        <begin position="192"/>
        <end position="237"/>
    </location>
</feature>
<keyword evidence="4" id="KW-1185">Reference proteome</keyword>
<reference evidence="3 4" key="1">
    <citation type="submission" date="2018-06" db="EMBL/GenBank/DDBJ databases">
        <title>A transcriptomic atlas of mushroom development highlights an independent origin of complex multicellularity.</title>
        <authorList>
            <consortium name="DOE Joint Genome Institute"/>
            <person name="Krizsan K."/>
            <person name="Almasi E."/>
            <person name="Merenyi Z."/>
            <person name="Sahu N."/>
            <person name="Viragh M."/>
            <person name="Koszo T."/>
            <person name="Mondo S."/>
            <person name="Kiss B."/>
            <person name="Balint B."/>
            <person name="Kues U."/>
            <person name="Barry K."/>
            <person name="Hegedus J.C."/>
            <person name="Henrissat B."/>
            <person name="Johnson J."/>
            <person name="Lipzen A."/>
            <person name="Ohm R."/>
            <person name="Nagy I."/>
            <person name="Pangilinan J."/>
            <person name="Yan J."/>
            <person name="Xiong Y."/>
            <person name="Grigoriev I.V."/>
            <person name="Hibbett D.S."/>
            <person name="Nagy L.G."/>
        </authorList>
    </citation>
    <scope>NUCLEOTIDE SEQUENCE [LARGE SCALE GENOMIC DNA]</scope>
    <source>
        <strain evidence="3 4">SZMC22713</strain>
    </source>
</reference>
<protein>
    <submittedName>
        <fullName evidence="3">Uncharacterized protein</fullName>
    </submittedName>
</protein>
<keyword evidence="2" id="KW-0472">Membrane</keyword>
<dbReference type="Proteomes" id="UP000294933">
    <property type="component" value="Unassembled WGS sequence"/>
</dbReference>
<keyword evidence="2" id="KW-1133">Transmembrane helix</keyword>
<feature type="compositionally biased region" description="Basic and acidic residues" evidence="1">
    <location>
        <begin position="100"/>
        <end position="127"/>
    </location>
</feature>
<name>A0A4Y7PEC2_9AGAM</name>
<proteinExistence type="predicted"/>
<feature type="transmembrane region" description="Helical" evidence="2">
    <location>
        <begin position="429"/>
        <end position="448"/>
    </location>
</feature>
<accession>A0A4Y7PEC2</accession>
<keyword evidence="2" id="KW-0812">Transmembrane</keyword>
<dbReference type="STRING" id="50990.A0A4Y7PEC2"/>
<dbReference type="EMBL" id="ML170707">
    <property type="protein sequence ID" value="TDL13338.1"/>
    <property type="molecule type" value="Genomic_DNA"/>
</dbReference>
<gene>
    <name evidence="3" type="ORF">BD410DRAFT_903321</name>
</gene>
<sequence>MTDRRPSSSNRSPQAQTERTELRAAPSRTRTSRGRYRSHSQNSRDERRERGPIEPVVIPPSRKARVEASRVEAPRLEYASDSSGFREPRLVDSTPRRARNHDVIPDRLEAERLEYASESPGFREPRLADSAPRRTRNNGHAIPDRFESSGGAREPQVVYMDSTPLYARYDRPYDMHGSRPYDGPYNHWQEYSGPYRRDSRSPPLSEFEVPRPPLGDAAPRQEGPYHYAPRPPKDSEGRSQRNEFAYFISQIPTQIYINLLLQIPNIYYKRVQRLFPSSDWSVMIIPVCEWGGFVDTVKNEWQTLNVVSGLTLTAVVSLLAISDIANGIVTRTAAQLSLIAALWSLMYGIIYVLRFSTMGSPQKAYRWAMEARNTRTNILWNVWILLAMPAVWFAWSIISFSIAIITYVWTTGSSQDNPTPPSRHAVLPARIVLSVFFALGLVYAGLVIRTFSSYASAESAGDPEKVPPSPPSL</sequence>
<feature type="compositionally biased region" description="Basic and acidic residues" evidence="1">
    <location>
        <begin position="64"/>
        <end position="75"/>
    </location>
</feature>
<feature type="region of interest" description="Disordered" evidence="1">
    <location>
        <begin position="1"/>
        <end position="156"/>
    </location>
</feature>
<evidence type="ECO:0000313" key="4">
    <source>
        <dbReference type="Proteomes" id="UP000294933"/>
    </source>
</evidence>
<feature type="compositionally biased region" description="Basic and acidic residues" evidence="1">
    <location>
        <begin position="42"/>
        <end position="52"/>
    </location>
</feature>
<feature type="transmembrane region" description="Helical" evidence="2">
    <location>
        <begin position="333"/>
        <end position="357"/>
    </location>
</feature>
<feature type="transmembrane region" description="Helical" evidence="2">
    <location>
        <begin position="303"/>
        <end position="321"/>
    </location>
</feature>
<feature type="transmembrane region" description="Helical" evidence="2">
    <location>
        <begin position="378"/>
        <end position="409"/>
    </location>
</feature>
<evidence type="ECO:0000256" key="2">
    <source>
        <dbReference type="SAM" id="Phobius"/>
    </source>
</evidence>
<dbReference type="VEuPathDB" id="FungiDB:BD410DRAFT_903321"/>
<evidence type="ECO:0000256" key="1">
    <source>
        <dbReference type="SAM" id="MobiDB-lite"/>
    </source>
</evidence>
<evidence type="ECO:0000313" key="3">
    <source>
        <dbReference type="EMBL" id="TDL13338.1"/>
    </source>
</evidence>
<dbReference type="OrthoDB" id="3062801at2759"/>
<dbReference type="AlphaFoldDB" id="A0A4Y7PEC2"/>